<organism evidence="3 4">
    <name type="scientific">Sporothrix bragantina</name>
    <dbReference type="NCBI Taxonomy" id="671064"/>
    <lineage>
        <taxon>Eukaryota</taxon>
        <taxon>Fungi</taxon>
        <taxon>Dikarya</taxon>
        <taxon>Ascomycota</taxon>
        <taxon>Pezizomycotina</taxon>
        <taxon>Sordariomycetes</taxon>
        <taxon>Sordariomycetidae</taxon>
        <taxon>Ophiostomatales</taxon>
        <taxon>Ophiostomataceae</taxon>
        <taxon>Sporothrix</taxon>
    </lineage>
</organism>
<comment type="caution">
    <text evidence="3">The sequence shown here is derived from an EMBL/GenBank/DDBJ whole genome shotgun (WGS) entry which is preliminary data.</text>
</comment>
<feature type="region of interest" description="Disordered" evidence="1">
    <location>
        <begin position="88"/>
        <end position="123"/>
    </location>
</feature>
<evidence type="ECO:0000313" key="4">
    <source>
        <dbReference type="Proteomes" id="UP001642406"/>
    </source>
</evidence>
<sequence>MPRRFKLMVVAALAFTICMMLYTSRLRETRTPDQRTIQDFYHKTKGALGGSGGGAAGGGAAAKAPVVIDMDNDGDVDEEDARLAREMQSRLKAAEQQAKDNANAKAPNRPDAPSNVIGVGSSAGGQGKAAAAAGGAGASVGAAAGGAAAAVPAAGAGVADASTPQTEEAKAVEAELTTIFKRAPVIIFSKTYCPFSKRAKAVLLEKYSIDPAPFVVELDTHPLGPALQARLAELTGRRTVPNILVGGKSIGGGDDIAAMDANKQLVEKITTLGGGRGAIVMKERL</sequence>
<reference evidence="3 4" key="1">
    <citation type="submission" date="2024-01" db="EMBL/GenBank/DDBJ databases">
        <authorList>
            <person name="Allen C."/>
            <person name="Tagirdzhanova G."/>
        </authorList>
    </citation>
    <scope>NUCLEOTIDE SEQUENCE [LARGE SCALE GENOMIC DNA]</scope>
</reference>
<dbReference type="Pfam" id="PF00462">
    <property type="entry name" value="Glutaredoxin"/>
    <property type="match status" value="1"/>
</dbReference>
<dbReference type="PANTHER" id="PTHR45694:SF5">
    <property type="entry name" value="GLUTAREDOXIN 2"/>
    <property type="match status" value="1"/>
</dbReference>
<dbReference type="Proteomes" id="UP001642406">
    <property type="component" value="Unassembled WGS sequence"/>
</dbReference>
<evidence type="ECO:0000256" key="1">
    <source>
        <dbReference type="SAM" id="MobiDB-lite"/>
    </source>
</evidence>
<dbReference type="PROSITE" id="PS51354">
    <property type="entry name" value="GLUTAREDOXIN_2"/>
    <property type="match status" value="1"/>
</dbReference>
<dbReference type="CDD" id="cd03419">
    <property type="entry name" value="GRX_GRXh_1_2_like"/>
    <property type="match status" value="1"/>
</dbReference>
<keyword evidence="4" id="KW-1185">Reference proteome</keyword>
<evidence type="ECO:0000259" key="2">
    <source>
        <dbReference type="Pfam" id="PF00462"/>
    </source>
</evidence>
<dbReference type="PRINTS" id="PR00160">
    <property type="entry name" value="GLUTAREDOXIN"/>
</dbReference>
<dbReference type="SUPFAM" id="SSF52833">
    <property type="entry name" value="Thioredoxin-like"/>
    <property type="match status" value="1"/>
</dbReference>
<protein>
    <recommendedName>
        <fullName evidence="2">Glutaredoxin domain-containing protein</fullName>
    </recommendedName>
</protein>
<dbReference type="InterPro" id="IPR011899">
    <property type="entry name" value="Glutaredoxin_euk/vir"/>
</dbReference>
<proteinExistence type="predicted"/>
<dbReference type="InterPro" id="IPR036249">
    <property type="entry name" value="Thioredoxin-like_sf"/>
</dbReference>
<accession>A0ABP0AXG0</accession>
<gene>
    <name evidence="3" type="ORF">SBRCBS47491_001295</name>
</gene>
<name>A0ABP0AXG0_9PEZI</name>
<evidence type="ECO:0000313" key="3">
    <source>
        <dbReference type="EMBL" id="CAK7211943.1"/>
    </source>
</evidence>
<dbReference type="PANTHER" id="PTHR45694">
    <property type="entry name" value="GLUTAREDOXIN 2"/>
    <property type="match status" value="1"/>
</dbReference>
<dbReference type="NCBIfam" id="TIGR02180">
    <property type="entry name" value="GRX_euk"/>
    <property type="match status" value="1"/>
</dbReference>
<dbReference type="Gene3D" id="3.40.30.10">
    <property type="entry name" value="Glutaredoxin"/>
    <property type="match status" value="1"/>
</dbReference>
<dbReference type="EMBL" id="CAWUHC010000007">
    <property type="protein sequence ID" value="CAK7211943.1"/>
    <property type="molecule type" value="Genomic_DNA"/>
</dbReference>
<dbReference type="InterPro" id="IPR002109">
    <property type="entry name" value="Glutaredoxin"/>
</dbReference>
<dbReference type="InterPro" id="IPR014025">
    <property type="entry name" value="Glutaredoxin_subgr"/>
</dbReference>
<feature type="domain" description="Glutaredoxin" evidence="2">
    <location>
        <begin position="185"/>
        <end position="250"/>
    </location>
</feature>